<sequence>MQQFRCDWLAPRLSLAPLGPDPRSWLLSIDTDNLQSNLLLTYQPSWRLVARLKVLIGCQELDPRNFNIRATSCREMASMNAWGDGNKVALRLLGTPPLQVVLLSYICIYVHKKEFLSAFYKLCPQEKTVL</sequence>
<accession>A0A5B7HSF7</accession>
<evidence type="ECO:0000313" key="2">
    <source>
        <dbReference type="Proteomes" id="UP000324222"/>
    </source>
</evidence>
<proteinExistence type="predicted"/>
<dbReference type="EMBL" id="VSRR010035980">
    <property type="protein sequence ID" value="MPC73053.1"/>
    <property type="molecule type" value="Genomic_DNA"/>
</dbReference>
<dbReference type="AlphaFoldDB" id="A0A5B7HSF7"/>
<reference evidence="1 2" key="1">
    <citation type="submission" date="2019-05" db="EMBL/GenBank/DDBJ databases">
        <title>Another draft genome of Portunus trituberculatus and its Hox gene families provides insights of decapod evolution.</title>
        <authorList>
            <person name="Jeong J.-H."/>
            <person name="Song I."/>
            <person name="Kim S."/>
            <person name="Choi T."/>
            <person name="Kim D."/>
            <person name="Ryu S."/>
            <person name="Kim W."/>
        </authorList>
    </citation>
    <scope>NUCLEOTIDE SEQUENCE [LARGE SCALE GENOMIC DNA]</scope>
    <source>
        <tissue evidence="1">Muscle</tissue>
    </source>
</reference>
<protein>
    <submittedName>
        <fullName evidence="1">Uncharacterized protein</fullName>
    </submittedName>
</protein>
<organism evidence="1 2">
    <name type="scientific">Portunus trituberculatus</name>
    <name type="common">Swimming crab</name>
    <name type="synonym">Neptunus trituberculatus</name>
    <dbReference type="NCBI Taxonomy" id="210409"/>
    <lineage>
        <taxon>Eukaryota</taxon>
        <taxon>Metazoa</taxon>
        <taxon>Ecdysozoa</taxon>
        <taxon>Arthropoda</taxon>
        <taxon>Crustacea</taxon>
        <taxon>Multicrustacea</taxon>
        <taxon>Malacostraca</taxon>
        <taxon>Eumalacostraca</taxon>
        <taxon>Eucarida</taxon>
        <taxon>Decapoda</taxon>
        <taxon>Pleocyemata</taxon>
        <taxon>Brachyura</taxon>
        <taxon>Eubrachyura</taxon>
        <taxon>Portunoidea</taxon>
        <taxon>Portunidae</taxon>
        <taxon>Portuninae</taxon>
        <taxon>Portunus</taxon>
    </lineage>
</organism>
<keyword evidence="2" id="KW-1185">Reference proteome</keyword>
<comment type="caution">
    <text evidence="1">The sequence shown here is derived from an EMBL/GenBank/DDBJ whole genome shotgun (WGS) entry which is preliminary data.</text>
</comment>
<name>A0A5B7HSF7_PORTR</name>
<dbReference type="OrthoDB" id="2501249at2759"/>
<dbReference type="Proteomes" id="UP000324222">
    <property type="component" value="Unassembled WGS sequence"/>
</dbReference>
<evidence type="ECO:0000313" key="1">
    <source>
        <dbReference type="EMBL" id="MPC73053.1"/>
    </source>
</evidence>
<gene>
    <name evidence="1" type="ORF">E2C01_067371</name>
</gene>